<comment type="similarity">
    <text evidence="1">Belongs to the ketopantoate reductase family.</text>
</comment>
<dbReference type="Gene3D" id="2.70.50.70">
    <property type="match status" value="1"/>
</dbReference>
<dbReference type="GO" id="GO:0005576">
    <property type="term" value="C:extracellular region"/>
    <property type="evidence" value="ECO:0007669"/>
    <property type="project" value="UniProtKB-SubCell"/>
</dbReference>
<keyword evidence="2" id="KW-0521">NADP</keyword>
<name>A0A9W8ZB45_9PLEO</name>
<keyword evidence="3" id="KW-0560">Oxidoreductase</keyword>
<dbReference type="GO" id="GO:0050661">
    <property type="term" value="F:NADP binding"/>
    <property type="evidence" value="ECO:0007669"/>
    <property type="project" value="TreeGrafter"/>
</dbReference>
<evidence type="ECO:0000259" key="8">
    <source>
        <dbReference type="Pfam" id="PF08546"/>
    </source>
</evidence>
<feature type="domain" description="Ketopantoate reductase N-terminal" evidence="6">
    <location>
        <begin position="237"/>
        <end position="402"/>
    </location>
</feature>
<evidence type="ECO:0000259" key="6">
    <source>
        <dbReference type="Pfam" id="PF02558"/>
    </source>
</evidence>
<comment type="function">
    <text evidence="4">Lytic polysaccharide monooxygenase (LMPO) that depolymerizes crystalline and amorphous polysaccharides via the oxidation of scissile alpha- or beta-(1-4)-glycosidic bonds, yielding C1 and/or C4 oxidation products. Catalysis by LPMOs requires the reduction of the active-site copper from Cu(II) to Cu(I) by a reducing agent and H(2)O(2) or O(2) as a cosubstrate.</text>
</comment>
<evidence type="ECO:0000256" key="4">
    <source>
        <dbReference type="RuleBase" id="RU368122"/>
    </source>
</evidence>
<dbReference type="PANTHER" id="PTHR43765">
    <property type="entry name" value="2-DEHYDROPANTOATE 2-REDUCTASE-RELATED"/>
    <property type="match status" value="1"/>
</dbReference>
<keyword evidence="4" id="KW-0119">Carbohydrate metabolism</keyword>
<proteinExistence type="inferred from homology"/>
<comment type="catalytic activity">
    <reaction evidence="4">
        <text>[(1-&gt;4)-beta-D-glucosyl]n+m + reduced acceptor + O2 = 4-dehydro-beta-D-glucosyl-[(1-&gt;4)-beta-D-glucosyl]n-1 + [(1-&gt;4)-beta-D-glucosyl]m + acceptor + H2O.</text>
        <dbReference type="EC" id="1.14.99.56"/>
    </reaction>
</comment>
<feature type="signal peptide" evidence="5">
    <location>
        <begin position="1"/>
        <end position="16"/>
    </location>
</feature>
<gene>
    <name evidence="9" type="ORF">N0V91_008551</name>
</gene>
<dbReference type="Proteomes" id="UP001140510">
    <property type="component" value="Unassembled WGS sequence"/>
</dbReference>
<dbReference type="Gene3D" id="3.40.50.720">
    <property type="entry name" value="NAD(P)-binding Rossmann-like Domain"/>
    <property type="match status" value="1"/>
</dbReference>
<dbReference type="InterPro" id="IPR013328">
    <property type="entry name" value="6PGD_dom2"/>
</dbReference>
<dbReference type="SUPFAM" id="SSF48179">
    <property type="entry name" value="6-phosphogluconate dehydrogenase C-terminal domain-like"/>
    <property type="match status" value="1"/>
</dbReference>
<keyword evidence="4" id="KW-0624">Polysaccharide degradation</keyword>
<dbReference type="Pfam" id="PF02558">
    <property type="entry name" value="ApbA"/>
    <property type="match status" value="1"/>
</dbReference>
<feature type="chain" id="PRO_5040902850" description="AA9 family lytic polysaccharide monooxygenase" evidence="5">
    <location>
        <begin position="17"/>
        <end position="579"/>
    </location>
</feature>
<dbReference type="InterPro" id="IPR050838">
    <property type="entry name" value="Ketopantoate_reductase"/>
</dbReference>
<dbReference type="GO" id="GO:0008810">
    <property type="term" value="F:cellulase activity"/>
    <property type="evidence" value="ECO:0007669"/>
    <property type="project" value="UniProtKB-UniRule"/>
</dbReference>
<feature type="domain" description="Auxiliary Activity family 9 catalytic" evidence="7">
    <location>
        <begin position="17"/>
        <end position="234"/>
    </location>
</feature>
<dbReference type="PANTHER" id="PTHR43765:SF2">
    <property type="entry name" value="2-DEHYDROPANTOATE 2-REDUCTASE"/>
    <property type="match status" value="1"/>
</dbReference>
<evidence type="ECO:0000259" key="7">
    <source>
        <dbReference type="Pfam" id="PF03443"/>
    </source>
</evidence>
<dbReference type="Pfam" id="PF08546">
    <property type="entry name" value="ApbA_C"/>
    <property type="match status" value="1"/>
</dbReference>
<dbReference type="OrthoDB" id="73846at2759"/>
<comment type="caution">
    <text evidence="9">The sequence shown here is derived from an EMBL/GenBank/DDBJ whole genome shotgun (WGS) entry which is preliminary data.</text>
</comment>
<dbReference type="InterPro" id="IPR036291">
    <property type="entry name" value="NAD(P)-bd_dom_sf"/>
</dbReference>
<dbReference type="NCBIfam" id="TIGR00745">
    <property type="entry name" value="apbA_panE"/>
    <property type="match status" value="1"/>
</dbReference>
<dbReference type="Gene3D" id="1.10.1040.10">
    <property type="entry name" value="N-(1-d-carboxylethyl)-l-norvaline Dehydrogenase, domain 2"/>
    <property type="match status" value="1"/>
</dbReference>
<dbReference type="GO" id="GO:0008677">
    <property type="term" value="F:2-dehydropantoate 2-reductase activity"/>
    <property type="evidence" value="ECO:0007669"/>
    <property type="project" value="InterPro"/>
</dbReference>
<dbReference type="InterPro" id="IPR013332">
    <property type="entry name" value="KPR_N"/>
</dbReference>
<dbReference type="GO" id="GO:0030245">
    <property type="term" value="P:cellulose catabolic process"/>
    <property type="evidence" value="ECO:0007669"/>
    <property type="project" value="UniProtKB-UniRule"/>
</dbReference>
<keyword evidence="4" id="KW-0964">Secreted</keyword>
<dbReference type="GO" id="GO:0015940">
    <property type="term" value="P:pantothenate biosynthetic process"/>
    <property type="evidence" value="ECO:0007669"/>
    <property type="project" value="InterPro"/>
</dbReference>
<dbReference type="SUPFAM" id="SSF51735">
    <property type="entry name" value="NAD(P)-binding Rossmann-fold domains"/>
    <property type="match status" value="1"/>
</dbReference>
<dbReference type="AlphaFoldDB" id="A0A9W8ZB45"/>
<dbReference type="Pfam" id="PF03443">
    <property type="entry name" value="AA9"/>
    <property type="match status" value="1"/>
</dbReference>
<evidence type="ECO:0000313" key="10">
    <source>
        <dbReference type="Proteomes" id="UP001140510"/>
    </source>
</evidence>
<keyword evidence="10" id="KW-1185">Reference proteome</keyword>
<comment type="domain">
    <text evidence="4">Has a modular structure: an endo-beta-1,4-glucanase catalytic module at the N-terminus, a linker rich in serines and threonines, and a C-terminal carbohydrate-binding module (CBM).</text>
</comment>
<feature type="domain" description="Ketopantoate reductase C-terminal" evidence="8">
    <location>
        <begin position="437"/>
        <end position="566"/>
    </location>
</feature>
<dbReference type="GO" id="GO:0005739">
    <property type="term" value="C:mitochondrion"/>
    <property type="evidence" value="ECO:0007669"/>
    <property type="project" value="TreeGrafter"/>
</dbReference>
<dbReference type="CDD" id="cd21175">
    <property type="entry name" value="LPMO_AA9"/>
    <property type="match status" value="1"/>
</dbReference>
<accession>A0A9W8ZB45</accession>
<protein>
    <recommendedName>
        <fullName evidence="4">AA9 family lytic polysaccharide monooxygenase</fullName>
        <ecNumber evidence="4">1.14.99.56</ecNumber>
    </recommendedName>
    <alternativeName>
        <fullName evidence="4">Endo-beta-1,4-glucanase</fullName>
    </alternativeName>
    <alternativeName>
        <fullName evidence="4">Glycosyl hydrolase 61 family protein</fullName>
    </alternativeName>
</protein>
<organism evidence="9 10">
    <name type="scientific">Didymella pomorum</name>
    <dbReference type="NCBI Taxonomy" id="749634"/>
    <lineage>
        <taxon>Eukaryota</taxon>
        <taxon>Fungi</taxon>
        <taxon>Dikarya</taxon>
        <taxon>Ascomycota</taxon>
        <taxon>Pezizomycotina</taxon>
        <taxon>Dothideomycetes</taxon>
        <taxon>Pleosporomycetidae</taxon>
        <taxon>Pleosporales</taxon>
        <taxon>Pleosporineae</taxon>
        <taxon>Didymellaceae</taxon>
        <taxon>Didymella</taxon>
    </lineage>
</organism>
<comment type="subcellular location">
    <subcellularLocation>
        <location evidence="4">Secreted</location>
    </subcellularLocation>
</comment>
<sequence length="579" mass="62909">MKYIAAALAFATAVAGHGYVNNATIGNKAYTFYQPYQDPYTSPAPQRISREIQGNGPVQDVTSADLQCGGYTDGGIVGSKPAALHAEVAAGSEVDLFWTLWPDSHVGPTVTYMAKCPDSGCNNYMPNNSAVWFKVQQTGRTGTSNTWGATPLMKAGGVVTYTVPKCIPSGNYLVRHEIIALHAAYSYPGAQFYPGCHQLKVTGGGSKTPTGLVAFPGAYKGSDAGITYDAYKAQTIGTFAAHTLADVPARPALKLLFHRQSLRDEYEQRGSRVTLETREGEVLEHSGYDFEAVLPYDNSTESTAQATPSPSKDTIDHLIVCVKSTQTVTALRPLLPRLTRESSVLFLQNGAGMIEDVNESLWPHPGTRPNFITGVISHGVTLKGPFDIKHTGPAATSLGPVPRGDGLDQTIAPSTAFLLDTLPRSPRLNGQSYAFLDMLQRQLEKLAVNAFSNPLTALANSTVEYLFSIPSVCSALMREISSVVLALPELQGVAGVEQRFSAQRLEDTVMQVIVQNRSTTCSMVWDMRAARETEIRYINGYWARRGREVGIATPINDEIVERVQAMTRERQKQRANMIH</sequence>
<evidence type="ECO:0000313" key="9">
    <source>
        <dbReference type="EMBL" id="KAJ4400614.1"/>
    </source>
</evidence>
<evidence type="ECO:0000256" key="2">
    <source>
        <dbReference type="ARBA" id="ARBA00022857"/>
    </source>
</evidence>
<reference evidence="9" key="1">
    <citation type="submission" date="2022-10" db="EMBL/GenBank/DDBJ databases">
        <title>Tapping the CABI collections for fungal endophytes: first genome assemblies for Collariella, Neodidymelliopsis, Ascochyta clinopodiicola, Didymella pomorum, Didymosphaeria variabile, Neocosmospora piperis and Neocucurbitaria cava.</title>
        <authorList>
            <person name="Hill R."/>
        </authorList>
    </citation>
    <scope>NUCLEOTIDE SEQUENCE</scope>
    <source>
        <strain evidence="9">IMI 355091</strain>
    </source>
</reference>
<evidence type="ECO:0000256" key="1">
    <source>
        <dbReference type="ARBA" id="ARBA00007870"/>
    </source>
</evidence>
<dbReference type="GO" id="GO:0030248">
    <property type="term" value="F:cellulose binding"/>
    <property type="evidence" value="ECO:0007669"/>
    <property type="project" value="UniProtKB-UniRule"/>
</dbReference>
<dbReference type="EMBL" id="JAPEVA010000086">
    <property type="protein sequence ID" value="KAJ4400614.1"/>
    <property type="molecule type" value="Genomic_DNA"/>
</dbReference>
<keyword evidence="5" id="KW-0732">Signal</keyword>
<dbReference type="InterPro" id="IPR005103">
    <property type="entry name" value="AA9_LPMO"/>
</dbReference>
<dbReference type="InterPro" id="IPR013752">
    <property type="entry name" value="KPA_reductase"/>
</dbReference>
<evidence type="ECO:0000256" key="3">
    <source>
        <dbReference type="ARBA" id="ARBA00023002"/>
    </source>
</evidence>
<dbReference type="EC" id="1.14.99.56" evidence="4"/>
<evidence type="ECO:0000256" key="5">
    <source>
        <dbReference type="SAM" id="SignalP"/>
    </source>
</evidence>
<keyword evidence="4" id="KW-1015">Disulfide bond</keyword>
<dbReference type="InterPro" id="IPR008927">
    <property type="entry name" value="6-PGluconate_DH-like_C_sf"/>
</dbReference>
<dbReference type="InterPro" id="IPR003710">
    <property type="entry name" value="ApbA"/>
</dbReference>
<keyword evidence="4" id="KW-0136">Cellulose degradation</keyword>